<name>A0A1D2N1H5_ORCCI</name>
<dbReference type="AlphaFoldDB" id="A0A1D2N1H5"/>
<dbReference type="PANTHER" id="PTHR11005">
    <property type="entry name" value="LYSOSOMAL ACID LIPASE-RELATED"/>
    <property type="match status" value="1"/>
</dbReference>
<organism evidence="1 2">
    <name type="scientific">Orchesella cincta</name>
    <name type="common">Springtail</name>
    <name type="synonym">Podura cincta</name>
    <dbReference type="NCBI Taxonomy" id="48709"/>
    <lineage>
        <taxon>Eukaryota</taxon>
        <taxon>Metazoa</taxon>
        <taxon>Ecdysozoa</taxon>
        <taxon>Arthropoda</taxon>
        <taxon>Hexapoda</taxon>
        <taxon>Collembola</taxon>
        <taxon>Entomobryomorpha</taxon>
        <taxon>Entomobryoidea</taxon>
        <taxon>Orchesellidae</taxon>
        <taxon>Orchesellinae</taxon>
        <taxon>Orchesella</taxon>
    </lineage>
</organism>
<accession>A0A1D2N1H5</accession>
<dbReference type="Gene3D" id="3.40.50.1820">
    <property type="entry name" value="alpha/beta hydrolase"/>
    <property type="match status" value="1"/>
</dbReference>
<dbReference type="STRING" id="48709.A0A1D2N1H5"/>
<keyword evidence="2" id="KW-1185">Reference proteome</keyword>
<dbReference type="EMBL" id="LJIJ01000298">
    <property type="protein sequence ID" value="ODM99122.1"/>
    <property type="molecule type" value="Genomic_DNA"/>
</dbReference>
<protein>
    <submittedName>
        <fullName evidence="1">Gastric triacylglycerol lipase</fullName>
    </submittedName>
</protein>
<dbReference type="Proteomes" id="UP000094527">
    <property type="component" value="Unassembled WGS sequence"/>
</dbReference>
<proteinExistence type="predicted"/>
<gene>
    <name evidence="1" type="ORF">Ocin01_07557</name>
</gene>
<evidence type="ECO:0000313" key="2">
    <source>
        <dbReference type="Proteomes" id="UP000094527"/>
    </source>
</evidence>
<dbReference type="OMA" id="HICTHAI"/>
<dbReference type="SUPFAM" id="SSF53474">
    <property type="entry name" value="alpha/beta-Hydrolases"/>
    <property type="match status" value="1"/>
</dbReference>
<evidence type="ECO:0000313" key="1">
    <source>
        <dbReference type="EMBL" id="ODM99122.1"/>
    </source>
</evidence>
<dbReference type="OrthoDB" id="9974421at2759"/>
<comment type="caution">
    <text evidence="1">The sequence shown here is derived from an EMBL/GenBank/DDBJ whole genome shotgun (WGS) entry which is preliminary data.</text>
</comment>
<dbReference type="InterPro" id="IPR029058">
    <property type="entry name" value="AB_hydrolase_fold"/>
</dbReference>
<sequence length="150" mass="17847">MLPIYFSHFPDRVSTKTVTHYGQLLISKKFQQFDTRFVVPSLFTHIPPYIQVGKRPEEYDFKKITVPIVLFWAERDNLADPKDVAMLIKRLPNVKMAIKVCYPLFNHNDFLFGVYVNELVYDKLIQILHYKNHKVDLECVRNYVDHMKNV</sequence>
<reference evidence="1 2" key="1">
    <citation type="journal article" date="2016" name="Genome Biol. Evol.">
        <title>Gene Family Evolution Reflects Adaptation to Soil Environmental Stressors in the Genome of the Collembolan Orchesella cincta.</title>
        <authorList>
            <person name="Faddeeva-Vakhrusheva A."/>
            <person name="Derks M.F."/>
            <person name="Anvar S.Y."/>
            <person name="Agamennone V."/>
            <person name="Suring W."/>
            <person name="Smit S."/>
            <person name="van Straalen N.M."/>
            <person name="Roelofs D."/>
        </authorList>
    </citation>
    <scope>NUCLEOTIDE SEQUENCE [LARGE SCALE GENOMIC DNA]</scope>
    <source>
        <tissue evidence="1">Mixed pool</tissue>
    </source>
</reference>